<feature type="region of interest" description="Disordered" evidence="1">
    <location>
        <begin position="31"/>
        <end position="58"/>
    </location>
</feature>
<dbReference type="EMBL" id="BAABBW010000005">
    <property type="protein sequence ID" value="GAA4178721.1"/>
    <property type="molecule type" value="Genomic_DNA"/>
</dbReference>
<dbReference type="Proteomes" id="UP001501079">
    <property type="component" value="Unassembled WGS sequence"/>
</dbReference>
<name>A0ABP8A6H0_9MICO</name>
<keyword evidence="3" id="KW-1185">Reference proteome</keyword>
<proteinExistence type="predicted"/>
<comment type="caution">
    <text evidence="2">The sequence shown here is derived from an EMBL/GenBank/DDBJ whole genome shotgun (WGS) entry which is preliminary data.</text>
</comment>
<evidence type="ECO:0000313" key="2">
    <source>
        <dbReference type="EMBL" id="GAA4178721.1"/>
    </source>
</evidence>
<sequence>MREGAGVVRLHLAGGEDVDVVVSRSLPVTVERAPQEERATAPDGSWHAEKPVDWCEYA</sequence>
<accession>A0ABP8A6H0</accession>
<feature type="compositionally biased region" description="Basic and acidic residues" evidence="1">
    <location>
        <begin position="33"/>
        <end position="58"/>
    </location>
</feature>
<protein>
    <submittedName>
        <fullName evidence="2">Uncharacterized protein</fullName>
    </submittedName>
</protein>
<evidence type="ECO:0000256" key="1">
    <source>
        <dbReference type="SAM" id="MobiDB-lite"/>
    </source>
</evidence>
<evidence type="ECO:0000313" key="3">
    <source>
        <dbReference type="Proteomes" id="UP001501079"/>
    </source>
</evidence>
<organism evidence="2 3">
    <name type="scientific">Gryllotalpicola koreensis</name>
    <dbReference type="NCBI Taxonomy" id="993086"/>
    <lineage>
        <taxon>Bacteria</taxon>
        <taxon>Bacillati</taxon>
        <taxon>Actinomycetota</taxon>
        <taxon>Actinomycetes</taxon>
        <taxon>Micrococcales</taxon>
        <taxon>Microbacteriaceae</taxon>
        <taxon>Gryllotalpicola</taxon>
    </lineage>
</organism>
<reference evidence="3" key="1">
    <citation type="journal article" date="2019" name="Int. J. Syst. Evol. Microbiol.">
        <title>The Global Catalogue of Microorganisms (GCM) 10K type strain sequencing project: providing services to taxonomists for standard genome sequencing and annotation.</title>
        <authorList>
            <consortium name="The Broad Institute Genomics Platform"/>
            <consortium name="The Broad Institute Genome Sequencing Center for Infectious Disease"/>
            <person name="Wu L."/>
            <person name="Ma J."/>
        </authorList>
    </citation>
    <scope>NUCLEOTIDE SEQUENCE [LARGE SCALE GENOMIC DNA]</scope>
    <source>
        <strain evidence="3">JCM 17591</strain>
    </source>
</reference>
<gene>
    <name evidence="2" type="ORF">GCM10022287_29550</name>
</gene>